<feature type="compositionally biased region" description="Low complexity" evidence="3">
    <location>
        <begin position="30"/>
        <end position="42"/>
    </location>
</feature>
<evidence type="ECO:0000256" key="3">
    <source>
        <dbReference type="SAM" id="MobiDB-lite"/>
    </source>
</evidence>
<comment type="similarity">
    <text evidence="1">Belongs to the MlaA family.</text>
</comment>
<comment type="caution">
    <text evidence="5">The sequence shown here is derived from an EMBL/GenBank/DDBJ whole genome shotgun (WGS) entry which is preliminary data.</text>
</comment>
<dbReference type="PROSITE" id="PS51257">
    <property type="entry name" value="PROKAR_LIPOPROTEIN"/>
    <property type="match status" value="1"/>
</dbReference>
<dbReference type="PRINTS" id="PR01805">
    <property type="entry name" value="VACJLIPOPROT"/>
</dbReference>
<dbReference type="PANTHER" id="PTHR30035:SF3">
    <property type="entry name" value="INTERMEMBRANE PHOSPHOLIPID TRANSPORT SYSTEM LIPOPROTEIN MLAA"/>
    <property type="match status" value="1"/>
</dbReference>
<gene>
    <name evidence="5" type="ORF">ACFOEW_18285</name>
</gene>
<reference evidence="6" key="1">
    <citation type="journal article" date="2019" name="Int. J. Syst. Evol. Microbiol.">
        <title>The Global Catalogue of Microorganisms (GCM) 10K type strain sequencing project: providing services to taxonomists for standard genome sequencing and annotation.</title>
        <authorList>
            <consortium name="The Broad Institute Genomics Platform"/>
            <consortium name="The Broad Institute Genome Sequencing Center for Infectious Disease"/>
            <person name="Wu L."/>
            <person name="Ma J."/>
        </authorList>
    </citation>
    <scope>NUCLEOTIDE SEQUENCE [LARGE SCALE GENOMIC DNA]</scope>
    <source>
        <strain evidence="6">KCTC 52449</strain>
    </source>
</reference>
<name>A0ABV7K468_9ALTE</name>
<dbReference type="PANTHER" id="PTHR30035">
    <property type="entry name" value="LIPOPROTEIN VACJ-RELATED"/>
    <property type="match status" value="1"/>
</dbReference>
<feature type="signal peptide" evidence="4">
    <location>
        <begin position="1"/>
        <end position="24"/>
    </location>
</feature>
<organism evidence="5 6">
    <name type="scientific">Alteromonas oceani</name>
    <dbReference type="NCBI Taxonomy" id="2071609"/>
    <lineage>
        <taxon>Bacteria</taxon>
        <taxon>Pseudomonadati</taxon>
        <taxon>Pseudomonadota</taxon>
        <taxon>Gammaproteobacteria</taxon>
        <taxon>Alteromonadales</taxon>
        <taxon>Alteromonadaceae</taxon>
        <taxon>Alteromonas/Salinimonas group</taxon>
        <taxon>Alteromonas</taxon>
    </lineage>
</organism>
<protein>
    <submittedName>
        <fullName evidence="5">VacJ family lipoprotein</fullName>
    </submittedName>
</protein>
<keyword evidence="6" id="KW-1185">Reference proteome</keyword>
<dbReference type="EMBL" id="JBHRSX010000098">
    <property type="protein sequence ID" value="MFC3203759.1"/>
    <property type="molecule type" value="Genomic_DNA"/>
</dbReference>
<evidence type="ECO:0000313" key="6">
    <source>
        <dbReference type="Proteomes" id="UP001595477"/>
    </source>
</evidence>
<evidence type="ECO:0000256" key="4">
    <source>
        <dbReference type="SAM" id="SignalP"/>
    </source>
</evidence>
<accession>A0ABV7K468</accession>
<sequence>MTLSMRRFSLFLLFSGALFLSGCASNNAEQQAQANSPANSASTSPDYSDPRDPLESVNRVVWDFNWEILDKYLLRPAATTYVTVVPGFARTGLSNAVENLAEPANMLNNLLQGKVGPSFDSFTRFVINSTVGVAGFFDVAGAMGLQRQEEEFGETLGKWGVGSGPFLMLPARGPSDPRSFTGDIVDNLYFPMTLMTGNLNVLRFTVGALEARAQLLGQEGQIENARDPYEQVKNIYFQNLEFRVTDGKNLDAQPDEEEAEEFDEFEALFDDVDLESEPLDEAVDN</sequence>
<feature type="region of interest" description="Disordered" evidence="3">
    <location>
        <begin position="30"/>
        <end position="52"/>
    </location>
</feature>
<dbReference type="Pfam" id="PF04333">
    <property type="entry name" value="MlaA"/>
    <property type="match status" value="1"/>
</dbReference>
<dbReference type="InterPro" id="IPR007428">
    <property type="entry name" value="MlaA"/>
</dbReference>
<dbReference type="RefSeq" id="WP_241155662.1">
    <property type="nucleotide sequence ID" value="NZ_JBHRSX010000098.1"/>
</dbReference>
<keyword evidence="2 4" id="KW-0732">Signal</keyword>
<evidence type="ECO:0000256" key="1">
    <source>
        <dbReference type="ARBA" id="ARBA00010634"/>
    </source>
</evidence>
<dbReference type="Proteomes" id="UP001595477">
    <property type="component" value="Unassembled WGS sequence"/>
</dbReference>
<keyword evidence="5" id="KW-0449">Lipoprotein</keyword>
<proteinExistence type="inferred from homology"/>
<evidence type="ECO:0000313" key="5">
    <source>
        <dbReference type="EMBL" id="MFC3203759.1"/>
    </source>
</evidence>
<evidence type="ECO:0000256" key="2">
    <source>
        <dbReference type="ARBA" id="ARBA00022729"/>
    </source>
</evidence>
<feature type="chain" id="PRO_5046241126" evidence="4">
    <location>
        <begin position="25"/>
        <end position="285"/>
    </location>
</feature>